<evidence type="ECO:0000313" key="2">
    <source>
        <dbReference type="EMBL" id="SCX53217.1"/>
    </source>
</evidence>
<dbReference type="EMBL" id="FMUH01000004">
    <property type="protein sequence ID" value="SCX53217.1"/>
    <property type="molecule type" value="Genomic_DNA"/>
</dbReference>
<accession>A0A1G4YI87</accession>
<feature type="domain" description="DUF4440" evidence="1">
    <location>
        <begin position="26"/>
        <end position="109"/>
    </location>
</feature>
<evidence type="ECO:0000259" key="1">
    <source>
        <dbReference type="Pfam" id="PF14534"/>
    </source>
</evidence>
<proteinExistence type="predicted"/>
<reference evidence="3" key="1">
    <citation type="submission" date="2016-10" db="EMBL/GenBank/DDBJ databases">
        <authorList>
            <person name="Varghese N."/>
            <person name="Submissions S."/>
        </authorList>
    </citation>
    <scope>NUCLEOTIDE SEQUENCE [LARGE SCALE GENOMIC DNA]</scope>
    <source>
        <strain evidence="3">DSM 45722</strain>
    </source>
</reference>
<keyword evidence="3" id="KW-1185">Reference proteome</keyword>
<protein>
    <recommendedName>
        <fullName evidence="1">DUF4440 domain-containing protein</fullName>
    </recommendedName>
</protein>
<sequence length="119" mass="12804">MTGPDDAGAAATAGERALLDPAVRMAGADVLVHPRFVEFGSSGRRWGRAEILEATAGELSLAGEQVETSDWCGQQLADDVVQLTHRTEVGGRSARCSSVWRHTPAGWQIWFHQGTPEHP</sequence>
<organism evidence="2 3">
    <name type="scientific">Klenkia marina</name>
    <dbReference type="NCBI Taxonomy" id="1960309"/>
    <lineage>
        <taxon>Bacteria</taxon>
        <taxon>Bacillati</taxon>
        <taxon>Actinomycetota</taxon>
        <taxon>Actinomycetes</taxon>
        <taxon>Geodermatophilales</taxon>
        <taxon>Geodermatophilaceae</taxon>
        <taxon>Klenkia</taxon>
    </lineage>
</organism>
<dbReference type="InterPro" id="IPR032710">
    <property type="entry name" value="NTF2-like_dom_sf"/>
</dbReference>
<dbReference type="STRING" id="1960309.SAMN03159343_2939"/>
<dbReference type="Proteomes" id="UP000198981">
    <property type="component" value="Unassembled WGS sequence"/>
</dbReference>
<dbReference type="Gene3D" id="3.10.450.50">
    <property type="match status" value="1"/>
</dbReference>
<dbReference type="InterPro" id="IPR027843">
    <property type="entry name" value="DUF4440"/>
</dbReference>
<dbReference type="AlphaFoldDB" id="A0A1G4YI87"/>
<dbReference type="SUPFAM" id="SSF54427">
    <property type="entry name" value="NTF2-like"/>
    <property type="match status" value="1"/>
</dbReference>
<evidence type="ECO:0000313" key="3">
    <source>
        <dbReference type="Proteomes" id="UP000198981"/>
    </source>
</evidence>
<dbReference type="RefSeq" id="WP_207798498.1">
    <property type="nucleotide sequence ID" value="NZ_FMUH01000004.1"/>
</dbReference>
<dbReference type="Pfam" id="PF14534">
    <property type="entry name" value="DUF4440"/>
    <property type="match status" value="1"/>
</dbReference>
<gene>
    <name evidence="2" type="ORF">SAMN03159343_2939</name>
</gene>
<name>A0A1G4YI87_9ACTN</name>